<dbReference type="VEuPathDB" id="AmoebaDB:NAEGRDRAFT_67547"/>
<sequence length="190" mass="21911">MAKATRGPRIHLPTDYKHKKIDTFCRNLASQSNTTQASSPTRDLDDCQPLADDIPLEECEHDNQVTMAEQQLIDSTKLSPWLKAAVEKLWKLSIRNIYLKQLYREYKLGRLFFELKKQWVFNLDIESVDPVVESCKLCGHKHVSKHFHIQHKKNGTIIKAGSECVKKFRVDDLSKEDSLMVIKHLIGSLP</sequence>
<keyword evidence="2" id="KW-1185">Reference proteome</keyword>
<dbReference type="KEGG" id="ngr:NAEGRDRAFT_67547"/>
<dbReference type="Proteomes" id="UP000006671">
    <property type="component" value="Unassembled WGS sequence"/>
</dbReference>
<dbReference type="RefSeq" id="XP_002677075.1">
    <property type="nucleotide sequence ID" value="XM_002677029.1"/>
</dbReference>
<proteinExistence type="predicted"/>
<evidence type="ECO:0000313" key="1">
    <source>
        <dbReference type="EMBL" id="EFC44331.1"/>
    </source>
</evidence>
<protein>
    <submittedName>
        <fullName evidence="1">Predicted protein</fullName>
    </submittedName>
</protein>
<accession>D2VF96</accession>
<organism evidence="2">
    <name type="scientific">Naegleria gruberi</name>
    <name type="common">Amoeba</name>
    <dbReference type="NCBI Taxonomy" id="5762"/>
    <lineage>
        <taxon>Eukaryota</taxon>
        <taxon>Discoba</taxon>
        <taxon>Heterolobosea</taxon>
        <taxon>Tetramitia</taxon>
        <taxon>Eutetramitia</taxon>
        <taxon>Vahlkampfiidae</taxon>
        <taxon>Naegleria</taxon>
    </lineage>
</organism>
<reference evidence="1 2" key="1">
    <citation type="journal article" date="2010" name="Cell">
        <title>The genome of Naegleria gruberi illuminates early eukaryotic versatility.</title>
        <authorList>
            <person name="Fritz-Laylin L.K."/>
            <person name="Prochnik S.E."/>
            <person name="Ginger M.L."/>
            <person name="Dacks J.B."/>
            <person name="Carpenter M.L."/>
            <person name="Field M.C."/>
            <person name="Kuo A."/>
            <person name="Paredez A."/>
            <person name="Chapman J."/>
            <person name="Pham J."/>
            <person name="Shu S."/>
            <person name="Neupane R."/>
            <person name="Cipriano M."/>
            <person name="Mancuso J."/>
            <person name="Tu H."/>
            <person name="Salamov A."/>
            <person name="Lindquist E."/>
            <person name="Shapiro H."/>
            <person name="Lucas S."/>
            <person name="Grigoriev I.V."/>
            <person name="Cande W.Z."/>
            <person name="Fulton C."/>
            <person name="Rokhsar D.S."/>
            <person name="Dawson S.C."/>
        </authorList>
    </citation>
    <scope>NUCLEOTIDE SEQUENCE [LARGE SCALE GENOMIC DNA]</scope>
    <source>
        <strain evidence="1 2">NEG-M</strain>
    </source>
</reference>
<gene>
    <name evidence="1" type="ORF">NAEGRDRAFT_67547</name>
</gene>
<dbReference type="InParanoid" id="D2VF96"/>
<name>D2VF96_NAEGR</name>
<dbReference type="EMBL" id="GG738868">
    <property type="protein sequence ID" value="EFC44331.1"/>
    <property type="molecule type" value="Genomic_DNA"/>
</dbReference>
<dbReference type="AlphaFoldDB" id="D2VF96"/>
<evidence type="ECO:0000313" key="2">
    <source>
        <dbReference type="Proteomes" id="UP000006671"/>
    </source>
</evidence>
<dbReference type="GeneID" id="8848225"/>